<evidence type="ECO:0000313" key="8">
    <source>
        <dbReference type="Proteomes" id="UP000837801"/>
    </source>
</evidence>
<keyword evidence="2" id="KW-0677">Repeat</keyword>
<dbReference type="PROSITE" id="PS51865">
    <property type="entry name" value="PDZ_GRASP"/>
    <property type="match status" value="1"/>
</dbReference>
<evidence type="ECO:0000313" key="7">
    <source>
        <dbReference type="EMBL" id="CAH2350713.1"/>
    </source>
</evidence>
<dbReference type="GO" id="GO:0000139">
    <property type="term" value="C:Golgi membrane"/>
    <property type="evidence" value="ECO:0007669"/>
    <property type="project" value="UniProtKB-SubCell"/>
</dbReference>
<protein>
    <submittedName>
        <fullName evidence="7">GRASP65 homolog protein 1</fullName>
    </submittedName>
</protein>
<evidence type="ECO:0000256" key="4">
    <source>
        <dbReference type="ARBA" id="ARBA00023136"/>
    </source>
</evidence>
<evidence type="ECO:0000256" key="1">
    <source>
        <dbReference type="ARBA" id="ARBA00004394"/>
    </source>
</evidence>
<evidence type="ECO:0000256" key="3">
    <source>
        <dbReference type="ARBA" id="ARBA00023034"/>
    </source>
</evidence>
<dbReference type="GO" id="GO:0007030">
    <property type="term" value="P:Golgi organization"/>
    <property type="evidence" value="ECO:0007669"/>
    <property type="project" value="TreeGrafter"/>
</dbReference>
<evidence type="ECO:0000256" key="5">
    <source>
        <dbReference type="SAM" id="MobiDB-lite"/>
    </source>
</evidence>
<comment type="caution">
    <text evidence="7">The sequence shown here is derived from an EMBL/GenBank/DDBJ whole genome shotgun (WGS) entry which is preliminary data.</text>
</comment>
<dbReference type="PANTHER" id="PTHR12893:SF0">
    <property type="entry name" value="GRASP65"/>
    <property type="match status" value="1"/>
</dbReference>
<proteinExistence type="predicted"/>
<name>A0A9P0QL73_9ASCO</name>
<keyword evidence="8" id="KW-1185">Reference proteome</keyword>
<evidence type="ECO:0000256" key="2">
    <source>
        <dbReference type="ARBA" id="ARBA00022737"/>
    </source>
</evidence>
<dbReference type="InterPro" id="IPR024958">
    <property type="entry name" value="GRASP_PDZ"/>
</dbReference>
<sequence length="427" mass="46736">MFSFAKKFISGPQSQDSAIDSYFKWTLQVNNRGYGLRVLKVLPHSIANQNGLESWFDYIVKINGHELPMLYPSLSHESYSLNDDGSINYGGNLTQEEVGQIHYEILQQELSSIAKNASGHHEVVLDVWNAKGGIIRQVTLPLKVEEDGAIAQEQSTETRAIEIFKNTFKELGVTLQSQHLTTATYVWRILNTHPDSPAFLAQLVPYSDYIIGCDSAFSDAPGEHGLLAQGGESLLSRVVLGYYNHHNSISGQDNIPITLYVYNHDYDILRPVTVNLSRSWSVNGQQRGILGCDVGYGLIHRLPEVVGKFANTELSDDVLFENNQNYSYQAPGEKYAPDVQPLAPPPVPAAPSSNDSFLPSALPPLGVAPPRKKKGNTGASVPPVSLDGLNDYMNEELAKSKELDVQYGTSTSANAADVPPPPPASKS</sequence>
<evidence type="ECO:0000259" key="6">
    <source>
        <dbReference type="PROSITE" id="PS51865"/>
    </source>
</evidence>
<organism evidence="7 8">
    <name type="scientific">[Candida] railenensis</name>
    <dbReference type="NCBI Taxonomy" id="45579"/>
    <lineage>
        <taxon>Eukaryota</taxon>
        <taxon>Fungi</taxon>
        <taxon>Dikarya</taxon>
        <taxon>Ascomycota</taxon>
        <taxon>Saccharomycotina</taxon>
        <taxon>Pichiomycetes</taxon>
        <taxon>Debaryomycetaceae</taxon>
        <taxon>Kurtzmaniella</taxon>
    </lineage>
</organism>
<keyword evidence="4" id="KW-0472">Membrane</keyword>
<dbReference type="Gene3D" id="2.30.42.10">
    <property type="match status" value="2"/>
</dbReference>
<dbReference type="Pfam" id="PF04495">
    <property type="entry name" value="GRASP55_65"/>
    <property type="match status" value="1"/>
</dbReference>
<comment type="subcellular location">
    <subcellularLocation>
        <location evidence="1">Golgi apparatus membrane</location>
    </subcellularLocation>
</comment>
<reference evidence="7" key="1">
    <citation type="submission" date="2022-03" db="EMBL/GenBank/DDBJ databases">
        <authorList>
            <person name="Legras J.-L."/>
            <person name="Devillers H."/>
            <person name="Grondin C."/>
        </authorList>
    </citation>
    <scope>NUCLEOTIDE SEQUENCE</scope>
    <source>
        <strain evidence="7">CLIB 1423</strain>
    </source>
</reference>
<dbReference type="AlphaFoldDB" id="A0A9P0QL73"/>
<keyword evidence="3" id="KW-0333">Golgi apparatus</keyword>
<dbReference type="OrthoDB" id="3318at2759"/>
<feature type="compositionally biased region" description="Pro residues" evidence="5">
    <location>
        <begin position="418"/>
        <end position="427"/>
    </location>
</feature>
<dbReference type="Proteomes" id="UP000837801">
    <property type="component" value="Unassembled WGS sequence"/>
</dbReference>
<gene>
    <name evidence="7" type="ORF">CLIB1423_02S03466</name>
</gene>
<dbReference type="InterPro" id="IPR007583">
    <property type="entry name" value="GRASP55_65"/>
</dbReference>
<dbReference type="EMBL" id="CAKXYY010000002">
    <property type="protein sequence ID" value="CAH2350713.1"/>
    <property type="molecule type" value="Genomic_DNA"/>
</dbReference>
<dbReference type="PANTHER" id="PTHR12893">
    <property type="entry name" value="GOLGI REASSEMBLY STACKING PROTEIN GRASP"/>
    <property type="match status" value="1"/>
</dbReference>
<dbReference type="InterPro" id="IPR036034">
    <property type="entry name" value="PDZ_sf"/>
</dbReference>
<feature type="domain" description="PDZ GRASP-type" evidence="6">
    <location>
        <begin position="185"/>
        <end position="299"/>
    </location>
</feature>
<accession>A0A9P0QL73</accession>
<feature type="region of interest" description="Disordered" evidence="5">
    <location>
        <begin position="330"/>
        <end position="427"/>
    </location>
</feature>